<dbReference type="AlphaFoldDB" id="A0A1E7Z2A3"/>
<reference evidence="1 2" key="1">
    <citation type="submission" date="2016-07" db="EMBL/GenBank/DDBJ databases">
        <authorList>
            <person name="Yuval B."/>
        </authorList>
    </citation>
    <scope>NUCLEOTIDE SEQUENCE [LARGE SCALE GENOMIC DNA]</scope>
    <source>
        <strain evidence="1 2">IL</strain>
    </source>
</reference>
<organism evidence="1 2">
    <name type="scientific">Candidatus Erwinia dacicola</name>
    <dbReference type="NCBI Taxonomy" id="252393"/>
    <lineage>
        <taxon>Bacteria</taxon>
        <taxon>Pseudomonadati</taxon>
        <taxon>Pseudomonadota</taxon>
        <taxon>Gammaproteobacteria</taxon>
        <taxon>Enterobacterales</taxon>
        <taxon>Erwiniaceae</taxon>
        <taxon>Erwinia</taxon>
    </lineage>
</organism>
<evidence type="ECO:0000313" key="1">
    <source>
        <dbReference type="EMBL" id="OFC62897.1"/>
    </source>
</evidence>
<dbReference type="Proteomes" id="UP000243534">
    <property type="component" value="Unassembled WGS sequence"/>
</dbReference>
<sequence length="76" mass="9015">MEDKSQVWKGSKIAVFKHAHNHQLVEKFHLFKLHQELLFLCLVLNYHQPKSRIDHKINLSIEMVDKSILLNLKVTL</sequence>
<evidence type="ECO:0000313" key="2">
    <source>
        <dbReference type="Proteomes" id="UP000243534"/>
    </source>
</evidence>
<protein>
    <submittedName>
        <fullName evidence="1">Uncharacterized protein</fullName>
    </submittedName>
</protein>
<proteinExistence type="predicted"/>
<name>A0A1E7Z2A3_9GAMM</name>
<comment type="caution">
    <text evidence="1">The sequence shown here is derived from an EMBL/GenBank/DDBJ whole genome shotgun (WGS) entry which is preliminary data.</text>
</comment>
<dbReference type="EMBL" id="MAYS01000169">
    <property type="protein sequence ID" value="OFC62897.1"/>
    <property type="molecule type" value="Genomic_DNA"/>
</dbReference>
<gene>
    <name evidence="1" type="ORF">BBW68_07660</name>
</gene>
<accession>A0A1E7Z2A3</accession>